<evidence type="ECO:0000259" key="3">
    <source>
        <dbReference type="PROSITE" id="PS50174"/>
    </source>
</evidence>
<evidence type="ECO:0000313" key="5">
    <source>
        <dbReference type="Proteomes" id="UP000193144"/>
    </source>
</evidence>
<dbReference type="EMBL" id="MCFA01000289">
    <property type="protein sequence ID" value="ORX95104.1"/>
    <property type="molecule type" value="Genomic_DNA"/>
</dbReference>
<gene>
    <name evidence="4" type="ORF">BCR34DRAFT_498738</name>
</gene>
<feature type="compositionally biased region" description="Basic and acidic residues" evidence="2">
    <location>
        <begin position="473"/>
        <end position="490"/>
    </location>
</feature>
<dbReference type="GO" id="GO:0003677">
    <property type="term" value="F:DNA binding"/>
    <property type="evidence" value="ECO:0007669"/>
    <property type="project" value="UniProtKB-KW"/>
</dbReference>
<feature type="compositionally biased region" description="Basic and acidic residues" evidence="2">
    <location>
        <begin position="18"/>
        <end position="31"/>
    </location>
</feature>
<evidence type="ECO:0000256" key="2">
    <source>
        <dbReference type="SAM" id="MobiDB-lite"/>
    </source>
</evidence>
<evidence type="ECO:0000256" key="1">
    <source>
        <dbReference type="ARBA" id="ARBA00010900"/>
    </source>
</evidence>
<feature type="region of interest" description="Disordered" evidence="2">
    <location>
        <begin position="464"/>
        <end position="490"/>
    </location>
</feature>
<protein>
    <submittedName>
        <fullName evidence="4">GC-rich sequence DNA-binding factor-like protein-domain-containing protein</fullName>
    </submittedName>
</protein>
<feature type="compositionally biased region" description="Basic and acidic residues" evidence="2">
    <location>
        <begin position="75"/>
        <end position="86"/>
    </location>
</feature>
<name>A0A1Y1YBY4_9PLEO</name>
<accession>A0A1Y1YBY4</accession>
<feature type="region of interest" description="Disordered" evidence="2">
    <location>
        <begin position="70"/>
        <end position="133"/>
    </location>
</feature>
<dbReference type="Proteomes" id="UP000193144">
    <property type="component" value="Unassembled WGS sequence"/>
</dbReference>
<organism evidence="4 5">
    <name type="scientific">Clohesyomyces aquaticus</name>
    <dbReference type="NCBI Taxonomy" id="1231657"/>
    <lineage>
        <taxon>Eukaryota</taxon>
        <taxon>Fungi</taxon>
        <taxon>Dikarya</taxon>
        <taxon>Ascomycota</taxon>
        <taxon>Pezizomycotina</taxon>
        <taxon>Dothideomycetes</taxon>
        <taxon>Pleosporomycetidae</taxon>
        <taxon>Pleosporales</taxon>
        <taxon>Lindgomycetaceae</taxon>
        <taxon>Clohesyomyces</taxon>
    </lineage>
</organism>
<dbReference type="AlphaFoldDB" id="A0A1Y1YBY4"/>
<dbReference type="InterPro" id="IPR022783">
    <property type="entry name" value="GCFC_dom"/>
</dbReference>
<feature type="domain" description="G-patch" evidence="3">
    <location>
        <begin position="28"/>
        <end position="74"/>
    </location>
</feature>
<dbReference type="InterPro" id="IPR045211">
    <property type="entry name" value="TFP11/STIP/Ntr1"/>
</dbReference>
<dbReference type="SMART" id="SM00443">
    <property type="entry name" value="G_patch"/>
    <property type="match status" value="1"/>
</dbReference>
<dbReference type="Pfam" id="PF01585">
    <property type="entry name" value="G-patch"/>
    <property type="match status" value="1"/>
</dbReference>
<keyword evidence="5" id="KW-1185">Reference proteome</keyword>
<dbReference type="PROSITE" id="PS50174">
    <property type="entry name" value="G_PATCH"/>
    <property type="match status" value="1"/>
</dbReference>
<comment type="similarity">
    <text evidence="1">Belongs to the TFP11/STIP family.</text>
</comment>
<dbReference type="InterPro" id="IPR000467">
    <property type="entry name" value="G_patch_dom"/>
</dbReference>
<dbReference type="PANTHER" id="PTHR23329">
    <property type="entry name" value="TUFTELIN-INTERACTING PROTEIN 11-RELATED"/>
    <property type="match status" value="1"/>
</dbReference>
<comment type="caution">
    <text evidence="4">The sequence shown here is derived from an EMBL/GenBank/DDBJ whole genome shotgun (WGS) entry which is preliminary data.</text>
</comment>
<sequence length="573" mass="63875">MESNSAKRKHGAPQYPNKRRETEEGPKKMSFAEKMMAKMGHKAGSGLGREGKGIVNPISVKVRPAGVGLGAVQEKPAEARAEEKRQAAVNGTPIDSASDSDTRTKKSSKSGRGTPSFNTRRPKKPTYQTAESNGLHIPASFQTILDASSKTITDASALRLRGDIAVPDKARLTLESYADNFNQLCEEEKLIAIQEIQLEADLRQLQASFDQALEIQNATIALKNLEISAAEVDEVSFKEAAFAVLSEWKGLLPPWMYKNLLDQAVLNLSTEIARWKPQSNPMPYIWLLPWLEHIPPHHASSLLSQLKEKVGLALRTCNLNEGPPSGLKMLSKYPKQFQQTLLRHLLPRLAALLRDWEIDPSNQDLAILEAVISWSPPLQSNVMGQLLAVELQPKYLEILHLWLTADEVNYSEVGQWYAWFKTLFPEKIRNVPVVAEMFDKGLEMINEALDLGYEAKSKLQLRNATLEAPETPKPAKDTGKEPPRSARKEVEEATFKDVVDTWCGEENLLLIPLREAHETTGLPLFRITASATGRGGVMVYMKGDVLYAQNKKEKSLWEPIGLENDLVHRAEGK</sequence>
<dbReference type="Pfam" id="PF07842">
    <property type="entry name" value="GCFC"/>
    <property type="match status" value="1"/>
</dbReference>
<dbReference type="OrthoDB" id="4822at2759"/>
<feature type="region of interest" description="Disordered" evidence="2">
    <location>
        <begin position="1"/>
        <end position="33"/>
    </location>
</feature>
<dbReference type="PANTHER" id="PTHR23329:SF1">
    <property type="entry name" value="TUFTELIN-INTERACTING PROTEIN 11"/>
    <property type="match status" value="1"/>
</dbReference>
<dbReference type="STRING" id="1231657.A0A1Y1YBY4"/>
<proteinExistence type="inferred from homology"/>
<dbReference type="GO" id="GO:0000390">
    <property type="term" value="P:spliceosomal complex disassembly"/>
    <property type="evidence" value="ECO:0007669"/>
    <property type="project" value="InterPro"/>
</dbReference>
<reference evidence="4 5" key="1">
    <citation type="submission" date="2016-07" db="EMBL/GenBank/DDBJ databases">
        <title>Pervasive Adenine N6-methylation of Active Genes in Fungi.</title>
        <authorList>
            <consortium name="DOE Joint Genome Institute"/>
            <person name="Mondo S.J."/>
            <person name="Dannebaum R.O."/>
            <person name="Kuo R.C."/>
            <person name="Labutti K."/>
            <person name="Haridas S."/>
            <person name="Kuo A."/>
            <person name="Salamov A."/>
            <person name="Ahrendt S.R."/>
            <person name="Lipzen A."/>
            <person name="Sullivan W."/>
            <person name="Andreopoulos W.B."/>
            <person name="Clum A."/>
            <person name="Lindquist E."/>
            <person name="Daum C."/>
            <person name="Ramamoorthy G.K."/>
            <person name="Gryganskyi A."/>
            <person name="Culley D."/>
            <person name="Magnuson J.K."/>
            <person name="James T.Y."/>
            <person name="O'Malley M.A."/>
            <person name="Stajich J.E."/>
            <person name="Spatafora J.W."/>
            <person name="Visel A."/>
            <person name="Grigoriev I.V."/>
        </authorList>
    </citation>
    <scope>NUCLEOTIDE SEQUENCE [LARGE SCALE GENOMIC DNA]</scope>
    <source>
        <strain evidence="4 5">CBS 115471</strain>
    </source>
</reference>
<feature type="compositionally biased region" description="Basic residues" evidence="2">
    <location>
        <begin position="1"/>
        <end position="11"/>
    </location>
</feature>
<evidence type="ECO:0000313" key="4">
    <source>
        <dbReference type="EMBL" id="ORX95104.1"/>
    </source>
</evidence>
<dbReference type="GO" id="GO:0071008">
    <property type="term" value="C:U2-type post-mRNA release spliceosomal complex"/>
    <property type="evidence" value="ECO:0007669"/>
    <property type="project" value="TreeGrafter"/>
</dbReference>
<keyword evidence="4" id="KW-0238">DNA-binding</keyword>